<feature type="signal peptide" evidence="1">
    <location>
        <begin position="1"/>
        <end position="22"/>
    </location>
</feature>
<organism evidence="2">
    <name type="scientific">Rhipicephalus zambeziensis</name>
    <dbReference type="NCBI Taxonomy" id="60191"/>
    <lineage>
        <taxon>Eukaryota</taxon>
        <taxon>Metazoa</taxon>
        <taxon>Ecdysozoa</taxon>
        <taxon>Arthropoda</taxon>
        <taxon>Chelicerata</taxon>
        <taxon>Arachnida</taxon>
        <taxon>Acari</taxon>
        <taxon>Parasitiformes</taxon>
        <taxon>Ixodida</taxon>
        <taxon>Ixodoidea</taxon>
        <taxon>Ixodidae</taxon>
        <taxon>Rhipicephalinae</taxon>
        <taxon>Rhipicephalus</taxon>
        <taxon>Rhipicephalus</taxon>
    </lineage>
</organism>
<sequence>MNSTTLILCEVIILALLHSSQGGMKCTESCTRPPSCTRQTARTNIKVHYFPESKKCVEFTGCKGNGKFPDTLERCRKCCKSYLQ</sequence>
<proteinExistence type="predicted"/>
<feature type="chain" id="PRO_5012736658" description="Pancreatic trypsin inhibitor" evidence="1">
    <location>
        <begin position="23"/>
        <end position="84"/>
    </location>
</feature>
<keyword evidence="1" id="KW-0732">Signal</keyword>
<evidence type="ECO:0000313" key="2">
    <source>
        <dbReference type="EMBL" id="MAA14215.1"/>
    </source>
</evidence>
<evidence type="ECO:0000256" key="1">
    <source>
        <dbReference type="SAM" id="SignalP"/>
    </source>
</evidence>
<protein>
    <recommendedName>
        <fullName evidence="3">Pancreatic trypsin inhibitor</fullName>
    </recommendedName>
</protein>
<reference evidence="2" key="1">
    <citation type="journal article" date="2017" name="Parasit. Vectors">
        <title>Sialotranscriptomics of Rhipicephalus zambeziensis reveals intricate expression profiles of secretory proteins and suggests tight temporal transcriptional regulation during blood-feeding.</title>
        <authorList>
            <person name="de Castro M.H."/>
            <person name="de Klerk D."/>
            <person name="Pienaar R."/>
            <person name="Rees D.J.G."/>
            <person name="Mans B.J."/>
        </authorList>
    </citation>
    <scope>NUCLEOTIDE SEQUENCE</scope>
    <source>
        <tissue evidence="2">Salivary glands</tissue>
    </source>
</reference>
<name>A0A224YBD9_9ACAR</name>
<accession>A0A224YBD9</accession>
<dbReference type="AlphaFoldDB" id="A0A224YBD9"/>
<dbReference type="EMBL" id="GFPF01003069">
    <property type="protein sequence ID" value="MAA14215.1"/>
    <property type="molecule type" value="Transcribed_RNA"/>
</dbReference>
<evidence type="ECO:0008006" key="3">
    <source>
        <dbReference type="Google" id="ProtNLM"/>
    </source>
</evidence>